<organism evidence="1 2">
    <name type="scientific">Turneriella parva (strain ATCC BAA-1111 / DSM 21527 / NCTC 11395 / H)</name>
    <name type="common">Leptospira parva</name>
    <dbReference type="NCBI Taxonomy" id="869212"/>
    <lineage>
        <taxon>Bacteria</taxon>
        <taxon>Pseudomonadati</taxon>
        <taxon>Spirochaetota</taxon>
        <taxon>Spirochaetia</taxon>
        <taxon>Leptospirales</taxon>
        <taxon>Leptospiraceae</taxon>
        <taxon>Turneriella</taxon>
    </lineage>
</organism>
<name>I4B9W8_TURPD</name>
<dbReference type="AlphaFoldDB" id="I4B9W8"/>
<reference evidence="1 2" key="1">
    <citation type="submission" date="2012-06" db="EMBL/GenBank/DDBJ databases">
        <title>The complete chromosome of genome of Turneriella parva DSM 21527.</title>
        <authorList>
            <consortium name="US DOE Joint Genome Institute (JGI-PGF)"/>
            <person name="Lucas S."/>
            <person name="Han J."/>
            <person name="Lapidus A."/>
            <person name="Bruce D."/>
            <person name="Goodwin L."/>
            <person name="Pitluck S."/>
            <person name="Peters L."/>
            <person name="Kyrpides N."/>
            <person name="Mavromatis K."/>
            <person name="Ivanova N."/>
            <person name="Mikhailova N."/>
            <person name="Chertkov O."/>
            <person name="Detter J.C."/>
            <person name="Tapia R."/>
            <person name="Han C."/>
            <person name="Land M."/>
            <person name="Hauser L."/>
            <person name="Markowitz V."/>
            <person name="Cheng J.-F."/>
            <person name="Hugenholtz P."/>
            <person name="Woyke T."/>
            <person name="Wu D."/>
            <person name="Gronow S."/>
            <person name="Wellnitz S."/>
            <person name="Brambilla E."/>
            <person name="Klenk H.-P."/>
            <person name="Eisen J.A."/>
        </authorList>
    </citation>
    <scope>NUCLEOTIDE SEQUENCE [LARGE SCALE GENOMIC DNA]</scope>
    <source>
        <strain evidence="2">ATCC BAA-1111 / DSM 21527 / NCTC 11395 / H</strain>
    </source>
</reference>
<accession>I4B9W8</accession>
<protein>
    <submittedName>
        <fullName evidence="1">Uncharacterized protein</fullName>
    </submittedName>
</protein>
<evidence type="ECO:0000313" key="1">
    <source>
        <dbReference type="EMBL" id="AFM14075.1"/>
    </source>
</evidence>
<sequence length="308" mass="33485">MRRRARESARRATDFTSCAAIRYAKGVLGLGDEDASTPAAQLSFVCGRAAVAFDTIWVAPKTAHPKSSCKIKRCVQCFENFVAREMIRKVLMAVIPLIIVSVAYGADTETQEDFEPIKAGNIIKANVVLGVPNIARLGGSYHRILKMQGRLMYTLGVGGNIGSAVGDTGAVGQKFSVQESYGNIGVLPGIHLLASDRSILLGLNAVIGCQYSSVEIGNPKYLSPNENRNYQITSDVRKEFSFHAGIEAGIYYFANPMFVGVDFGFVATPNMSIPYAINENNLSTTYNYNMPTIRYSGIRISVTAGYMF</sequence>
<keyword evidence="2" id="KW-1185">Reference proteome</keyword>
<proteinExistence type="predicted"/>
<dbReference type="HOGENOM" id="CLU_902974_0_0_12"/>
<dbReference type="KEGG" id="tpx:Turpa_3438"/>
<evidence type="ECO:0000313" key="2">
    <source>
        <dbReference type="Proteomes" id="UP000006048"/>
    </source>
</evidence>
<dbReference type="EMBL" id="CP002959">
    <property type="protein sequence ID" value="AFM14075.1"/>
    <property type="molecule type" value="Genomic_DNA"/>
</dbReference>
<gene>
    <name evidence="1" type="ordered locus">Turpa_3438</name>
</gene>
<dbReference type="Proteomes" id="UP000006048">
    <property type="component" value="Chromosome"/>
</dbReference>